<keyword evidence="1" id="KW-1133">Transmembrane helix</keyword>
<evidence type="ECO:0000256" key="1">
    <source>
        <dbReference type="SAM" id="Phobius"/>
    </source>
</evidence>
<gene>
    <name evidence="3" type="ORF">V6N12_049618</name>
</gene>
<reference evidence="3 4" key="1">
    <citation type="journal article" date="2024" name="G3 (Bethesda)">
        <title>Genome assembly of Hibiscus sabdariffa L. provides insights into metabolisms of medicinal natural products.</title>
        <authorList>
            <person name="Kim T."/>
        </authorList>
    </citation>
    <scope>NUCLEOTIDE SEQUENCE [LARGE SCALE GENOMIC DNA]</scope>
    <source>
        <strain evidence="3">TK-2024</strain>
        <tissue evidence="3">Old leaves</tissue>
    </source>
</reference>
<dbReference type="EMBL" id="JBBPBM010000001">
    <property type="protein sequence ID" value="KAK8599745.1"/>
    <property type="molecule type" value="Genomic_DNA"/>
</dbReference>
<evidence type="ECO:0000256" key="2">
    <source>
        <dbReference type="SAM" id="SignalP"/>
    </source>
</evidence>
<feature type="signal peptide" evidence="2">
    <location>
        <begin position="1"/>
        <end position="22"/>
    </location>
</feature>
<evidence type="ECO:0000313" key="3">
    <source>
        <dbReference type="EMBL" id="KAK8599745.1"/>
    </source>
</evidence>
<feature type="chain" id="PRO_5047128603" evidence="2">
    <location>
        <begin position="23"/>
        <end position="145"/>
    </location>
</feature>
<keyword evidence="1" id="KW-0472">Membrane</keyword>
<sequence length="145" mass="16708">MFSELVVAIVQGLGLWCYLMEANQVADFQLLDIGFVINWCINVVVEYQAYISKKDARNMESFETIILCKVMLVLRGRFLFVLFLHPALRTFSMFDHYFEQLSTAASSNNYLFRVLMPFLAVYASTITCHGQIRRVGFCSKYCLGI</sequence>
<keyword evidence="2" id="KW-0732">Signal</keyword>
<protein>
    <submittedName>
        <fullName evidence="3">Uncharacterized protein</fullName>
    </submittedName>
</protein>
<proteinExistence type="predicted"/>
<feature type="transmembrane region" description="Helical" evidence="1">
    <location>
        <begin position="28"/>
        <end position="45"/>
    </location>
</feature>
<keyword evidence="4" id="KW-1185">Reference proteome</keyword>
<feature type="transmembrane region" description="Helical" evidence="1">
    <location>
        <begin position="66"/>
        <end position="88"/>
    </location>
</feature>
<comment type="caution">
    <text evidence="3">The sequence shown here is derived from an EMBL/GenBank/DDBJ whole genome shotgun (WGS) entry which is preliminary data.</text>
</comment>
<organism evidence="3 4">
    <name type="scientific">Hibiscus sabdariffa</name>
    <name type="common">roselle</name>
    <dbReference type="NCBI Taxonomy" id="183260"/>
    <lineage>
        <taxon>Eukaryota</taxon>
        <taxon>Viridiplantae</taxon>
        <taxon>Streptophyta</taxon>
        <taxon>Embryophyta</taxon>
        <taxon>Tracheophyta</taxon>
        <taxon>Spermatophyta</taxon>
        <taxon>Magnoliopsida</taxon>
        <taxon>eudicotyledons</taxon>
        <taxon>Gunneridae</taxon>
        <taxon>Pentapetalae</taxon>
        <taxon>rosids</taxon>
        <taxon>malvids</taxon>
        <taxon>Malvales</taxon>
        <taxon>Malvaceae</taxon>
        <taxon>Malvoideae</taxon>
        <taxon>Hibiscus</taxon>
    </lineage>
</organism>
<dbReference type="Proteomes" id="UP001472677">
    <property type="component" value="Unassembled WGS sequence"/>
</dbReference>
<accession>A0ABR2GAL9</accession>
<keyword evidence="1" id="KW-0812">Transmembrane</keyword>
<feature type="transmembrane region" description="Helical" evidence="1">
    <location>
        <begin position="110"/>
        <end position="130"/>
    </location>
</feature>
<name>A0ABR2GAL9_9ROSI</name>
<evidence type="ECO:0000313" key="4">
    <source>
        <dbReference type="Proteomes" id="UP001472677"/>
    </source>
</evidence>